<dbReference type="Proteomes" id="UP000324222">
    <property type="component" value="Unassembled WGS sequence"/>
</dbReference>
<protein>
    <submittedName>
        <fullName evidence="2">Uncharacterized protein</fullName>
    </submittedName>
</protein>
<evidence type="ECO:0000313" key="3">
    <source>
        <dbReference type="Proteomes" id="UP000324222"/>
    </source>
</evidence>
<feature type="compositionally biased region" description="Basic and acidic residues" evidence="1">
    <location>
        <begin position="1"/>
        <end position="10"/>
    </location>
</feature>
<organism evidence="2 3">
    <name type="scientific">Portunus trituberculatus</name>
    <name type="common">Swimming crab</name>
    <name type="synonym">Neptunus trituberculatus</name>
    <dbReference type="NCBI Taxonomy" id="210409"/>
    <lineage>
        <taxon>Eukaryota</taxon>
        <taxon>Metazoa</taxon>
        <taxon>Ecdysozoa</taxon>
        <taxon>Arthropoda</taxon>
        <taxon>Crustacea</taxon>
        <taxon>Multicrustacea</taxon>
        <taxon>Malacostraca</taxon>
        <taxon>Eumalacostraca</taxon>
        <taxon>Eucarida</taxon>
        <taxon>Decapoda</taxon>
        <taxon>Pleocyemata</taxon>
        <taxon>Brachyura</taxon>
        <taxon>Eubrachyura</taxon>
        <taxon>Portunoidea</taxon>
        <taxon>Portunidae</taxon>
        <taxon>Portuninae</taxon>
        <taxon>Portunus</taxon>
    </lineage>
</organism>
<dbReference type="AlphaFoldDB" id="A0A5B7HQF4"/>
<keyword evidence="3" id="KW-1185">Reference proteome</keyword>
<evidence type="ECO:0000313" key="2">
    <source>
        <dbReference type="EMBL" id="MPC71467.1"/>
    </source>
</evidence>
<proteinExistence type="predicted"/>
<reference evidence="2 3" key="1">
    <citation type="submission" date="2019-05" db="EMBL/GenBank/DDBJ databases">
        <title>Another draft genome of Portunus trituberculatus and its Hox gene families provides insights of decapod evolution.</title>
        <authorList>
            <person name="Jeong J.-H."/>
            <person name="Song I."/>
            <person name="Kim S."/>
            <person name="Choi T."/>
            <person name="Kim D."/>
            <person name="Ryu S."/>
            <person name="Kim W."/>
        </authorList>
    </citation>
    <scope>NUCLEOTIDE SEQUENCE [LARGE SCALE GENOMIC DNA]</scope>
    <source>
        <tissue evidence="2">Muscle</tissue>
    </source>
</reference>
<feature type="region of interest" description="Disordered" evidence="1">
    <location>
        <begin position="1"/>
        <end position="31"/>
    </location>
</feature>
<sequence length="61" mass="7089">MCTESREARGRKQRVRGMMRSSRQVAVKRRSDCRRQEEGTWYSEYEGATGVAEGRNTMSKT</sequence>
<gene>
    <name evidence="2" type="ORF">E2C01_065745</name>
</gene>
<comment type="caution">
    <text evidence="2">The sequence shown here is derived from an EMBL/GenBank/DDBJ whole genome shotgun (WGS) entry which is preliminary data.</text>
</comment>
<evidence type="ECO:0000256" key="1">
    <source>
        <dbReference type="SAM" id="MobiDB-lite"/>
    </source>
</evidence>
<accession>A0A5B7HQF4</accession>
<dbReference type="EMBL" id="VSRR010032937">
    <property type="protein sequence ID" value="MPC71467.1"/>
    <property type="molecule type" value="Genomic_DNA"/>
</dbReference>
<name>A0A5B7HQF4_PORTR</name>